<dbReference type="EMBL" id="VSSQ01035826">
    <property type="protein sequence ID" value="MPM88149.1"/>
    <property type="molecule type" value="Genomic_DNA"/>
</dbReference>
<evidence type="ECO:0000256" key="1">
    <source>
        <dbReference type="ARBA" id="ARBA00010716"/>
    </source>
</evidence>
<sequence>MAGNQPVEHCLDFGNARIIPGIIDTHNHGKQGYYLYLNVTDSPQEKLRTVENYLQTNAEDGVTGILPTAKLPYFNAIYECSRSNPRGSKILGIHSEGPWLNRVGEKGRPRPYPTVSLDYLREMITEAHGLLKVVGLAPEIPGIDIIMEELKANHIDISFAHSDCNYEQTLAAIEKGINTATHLSNVMTGLHHRDIGGTGALLTSDKVYCEIICDGLHVSLPYLKIILQVKDSTHLLMISDSSSLAGAPVGAYRSPAGDVQVFVDEQGFIKDSDGRINGSSKPVLYGIGNLVEKLQIPMEKVLRMASLTPAQKYGYGDCKGSIKIGKDADFVVITDDYKAVKTFVEGKEVYDQKDSKVGFNPHYYESLDGIER</sequence>
<reference evidence="6" key="1">
    <citation type="submission" date="2019-08" db="EMBL/GenBank/DDBJ databases">
        <authorList>
            <person name="Kucharzyk K."/>
            <person name="Murdoch R.W."/>
            <person name="Higgins S."/>
            <person name="Loffler F."/>
        </authorList>
    </citation>
    <scope>NUCLEOTIDE SEQUENCE</scope>
</reference>
<organism evidence="6">
    <name type="scientific">bioreactor metagenome</name>
    <dbReference type="NCBI Taxonomy" id="1076179"/>
    <lineage>
        <taxon>unclassified sequences</taxon>
        <taxon>metagenomes</taxon>
        <taxon>ecological metagenomes</taxon>
    </lineage>
</organism>
<evidence type="ECO:0000259" key="5">
    <source>
        <dbReference type="Pfam" id="PF01979"/>
    </source>
</evidence>
<dbReference type="Gene3D" id="2.30.40.10">
    <property type="entry name" value="Urease, subunit C, domain 1"/>
    <property type="match status" value="1"/>
</dbReference>
<dbReference type="InterPro" id="IPR032466">
    <property type="entry name" value="Metal_Hydrolase"/>
</dbReference>
<dbReference type="GO" id="GO:0046872">
    <property type="term" value="F:metal ion binding"/>
    <property type="evidence" value="ECO:0007669"/>
    <property type="project" value="UniProtKB-KW"/>
</dbReference>
<dbReference type="Gene3D" id="3.20.20.140">
    <property type="entry name" value="Metal-dependent hydrolases"/>
    <property type="match status" value="1"/>
</dbReference>
<dbReference type="PANTHER" id="PTHR11113">
    <property type="entry name" value="N-ACETYLGLUCOSAMINE-6-PHOSPHATE DEACETYLASE"/>
    <property type="match status" value="1"/>
</dbReference>
<protein>
    <submittedName>
        <fullName evidence="6">N-acetylgalactosamine-6-phosphate deacetylase</fullName>
        <ecNumber evidence="6">3.5.1.-</ecNumber>
    </submittedName>
</protein>
<dbReference type="InterPro" id="IPR006680">
    <property type="entry name" value="Amidohydro-rel"/>
</dbReference>
<comment type="caution">
    <text evidence="6">The sequence shown here is derived from an EMBL/GenBank/DDBJ whole genome shotgun (WGS) entry which is preliminary data.</text>
</comment>
<dbReference type="AlphaFoldDB" id="A0A645DFU9"/>
<dbReference type="InterPro" id="IPR011059">
    <property type="entry name" value="Metal-dep_hydrolase_composite"/>
</dbReference>
<keyword evidence="3 6" id="KW-0378">Hydrolase</keyword>
<keyword evidence="4" id="KW-0119">Carbohydrate metabolism</keyword>
<dbReference type="EC" id="3.5.1.-" evidence="6"/>
<proteinExistence type="inferred from homology"/>
<evidence type="ECO:0000313" key="6">
    <source>
        <dbReference type="EMBL" id="MPM88149.1"/>
    </source>
</evidence>
<evidence type="ECO:0000256" key="3">
    <source>
        <dbReference type="ARBA" id="ARBA00022801"/>
    </source>
</evidence>
<name>A0A645DFU9_9ZZZZ</name>
<dbReference type="PANTHER" id="PTHR11113:SF14">
    <property type="entry name" value="N-ACETYLGLUCOSAMINE-6-PHOSPHATE DEACETYLASE"/>
    <property type="match status" value="1"/>
</dbReference>
<dbReference type="GO" id="GO:0006046">
    <property type="term" value="P:N-acetylglucosamine catabolic process"/>
    <property type="evidence" value="ECO:0007669"/>
    <property type="project" value="TreeGrafter"/>
</dbReference>
<dbReference type="SUPFAM" id="SSF51338">
    <property type="entry name" value="Composite domain of metallo-dependent hydrolases"/>
    <property type="match status" value="1"/>
</dbReference>
<comment type="similarity">
    <text evidence="1">Belongs to the metallo-dependent hydrolases superfamily. NagA family.</text>
</comment>
<keyword evidence="2" id="KW-0479">Metal-binding</keyword>
<dbReference type="PIRSF" id="PIRSF038994">
    <property type="entry name" value="NagA"/>
    <property type="match status" value="1"/>
</dbReference>
<gene>
    <name evidence="6" type="primary">agaA_15</name>
    <name evidence="6" type="ORF">SDC9_135250</name>
</gene>
<evidence type="ECO:0000256" key="2">
    <source>
        <dbReference type="ARBA" id="ARBA00022723"/>
    </source>
</evidence>
<evidence type="ECO:0000256" key="4">
    <source>
        <dbReference type="ARBA" id="ARBA00023277"/>
    </source>
</evidence>
<dbReference type="SUPFAM" id="SSF51556">
    <property type="entry name" value="Metallo-dependent hydrolases"/>
    <property type="match status" value="1"/>
</dbReference>
<dbReference type="InterPro" id="IPR003764">
    <property type="entry name" value="GlcNAc_6-P_deAcase"/>
</dbReference>
<accession>A0A645DFU9</accession>
<feature type="domain" description="Amidohydrolase-related" evidence="5">
    <location>
        <begin position="18"/>
        <end position="349"/>
    </location>
</feature>
<dbReference type="Pfam" id="PF01979">
    <property type="entry name" value="Amidohydro_1"/>
    <property type="match status" value="1"/>
</dbReference>
<dbReference type="GO" id="GO:0008448">
    <property type="term" value="F:N-acetylglucosamine-6-phosphate deacetylase activity"/>
    <property type="evidence" value="ECO:0007669"/>
    <property type="project" value="InterPro"/>
</dbReference>